<accession>A0ACB8U1W5</accession>
<evidence type="ECO:0000313" key="2">
    <source>
        <dbReference type="Proteomes" id="UP001055072"/>
    </source>
</evidence>
<comment type="caution">
    <text evidence="1">The sequence shown here is derived from an EMBL/GenBank/DDBJ whole genome shotgun (WGS) entry which is preliminary data.</text>
</comment>
<evidence type="ECO:0000313" key="1">
    <source>
        <dbReference type="EMBL" id="KAI0088223.1"/>
    </source>
</evidence>
<gene>
    <name evidence="1" type="ORF">BDY19DRAFT_185600</name>
</gene>
<organism evidence="1 2">
    <name type="scientific">Irpex rosettiformis</name>
    <dbReference type="NCBI Taxonomy" id="378272"/>
    <lineage>
        <taxon>Eukaryota</taxon>
        <taxon>Fungi</taxon>
        <taxon>Dikarya</taxon>
        <taxon>Basidiomycota</taxon>
        <taxon>Agaricomycotina</taxon>
        <taxon>Agaricomycetes</taxon>
        <taxon>Polyporales</taxon>
        <taxon>Irpicaceae</taxon>
        <taxon>Irpex</taxon>
    </lineage>
</organism>
<dbReference type="Proteomes" id="UP001055072">
    <property type="component" value="Unassembled WGS sequence"/>
</dbReference>
<protein>
    <submittedName>
        <fullName evidence="1">Cytochrome b-c1 complex subunit 8</fullName>
    </submittedName>
</protein>
<reference evidence="1" key="1">
    <citation type="journal article" date="2021" name="Environ. Microbiol.">
        <title>Gene family expansions and transcriptome signatures uncover fungal adaptations to wood decay.</title>
        <authorList>
            <person name="Hage H."/>
            <person name="Miyauchi S."/>
            <person name="Viragh M."/>
            <person name="Drula E."/>
            <person name="Min B."/>
            <person name="Chaduli D."/>
            <person name="Navarro D."/>
            <person name="Favel A."/>
            <person name="Norest M."/>
            <person name="Lesage-Meessen L."/>
            <person name="Balint B."/>
            <person name="Merenyi Z."/>
            <person name="de Eugenio L."/>
            <person name="Morin E."/>
            <person name="Martinez A.T."/>
            <person name="Baldrian P."/>
            <person name="Stursova M."/>
            <person name="Martinez M.J."/>
            <person name="Novotny C."/>
            <person name="Magnuson J.K."/>
            <person name="Spatafora J.W."/>
            <person name="Maurice S."/>
            <person name="Pangilinan J."/>
            <person name="Andreopoulos W."/>
            <person name="LaButti K."/>
            <person name="Hundley H."/>
            <person name="Na H."/>
            <person name="Kuo A."/>
            <person name="Barry K."/>
            <person name="Lipzen A."/>
            <person name="Henrissat B."/>
            <person name="Riley R."/>
            <person name="Ahrendt S."/>
            <person name="Nagy L.G."/>
            <person name="Grigoriev I.V."/>
            <person name="Martin F."/>
            <person name="Rosso M.N."/>
        </authorList>
    </citation>
    <scope>NUCLEOTIDE SEQUENCE</scope>
    <source>
        <strain evidence="1">CBS 384.51</strain>
    </source>
</reference>
<keyword evidence="2" id="KW-1185">Reference proteome</keyword>
<sequence length="101" mass="11414">MRPTLVRASEMPGPKVYNLWWGDAGVQKQKGIVQYAVSPQSQRAAHNLIRNYIFNGYRRLASHLPYWVVPFAIGYGTYTWAKKQDAYQNSKAAHVAGHGAH</sequence>
<name>A0ACB8U1W5_9APHY</name>
<proteinExistence type="predicted"/>
<dbReference type="EMBL" id="MU274914">
    <property type="protein sequence ID" value="KAI0088223.1"/>
    <property type="molecule type" value="Genomic_DNA"/>
</dbReference>